<dbReference type="GO" id="GO:0047536">
    <property type="term" value="F:2-aminoadipate transaminase activity"/>
    <property type="evidence" value="ECO:0007669"/>
    <property type="project" value="TreeGrafter"/>
</dbReference>
<sequence>MAISQPIRHRCAGLVGGIFKYKSFAVDERKRGQFYSTSRYKASILSRYTTSSPLCRNRNACPSTPPPASPSYFHTAKMTTKITHASEVPSDPQSGKHQINLIRGWPNPGLLPVDLISAAAQRNLSDPSIYVPALQYGADPGYQPLREALATWLSEHYRVERDPNRICISGGASQNVACILQSFTDPHVTQAVWCISPSYHLVFQVFQDNGFEGRLRATPEDEEGVDIEALEAKIVEFEKSAPEAKHPVSDAGKHRKHYRHVIYAVPTCSNPSGKTMSLRRREALVRLARKYDALIICDDVYDFLQWCIDSDPSQVSACVSDDEHPEMVLPRLCDIDLAMGQADNDPQGFGHAVSNGSFSKLVGPGMRTGWLEGSPAFAYGLAQTGATKSGGSPSQFCASLMADLLQSGALQERLATKIRPQLQHRHRLMMEAVHKHLGPLSVGIRDAGLPEGLVYGGYFVWLTFGEGISAKTVSQVAMAEENLVVGNGTMFQVPGDEKTVNLDNAVRLTFAYVPEEDLTEGVERLAGVLRRIKENPDKYKASTSTAVDSDIIDANK</sequence>
<reference evidence="2 3" key="1">
    <citation type="submission" date="2015-04" db="EMBL/GenBank/DDBJ databases">
        <title>The draft genome sequence of Fusarium langsethiae, a T-2/HT-2 mycotoxin producer.</title>
        <authorList>
            <person name="Lysoe E."/>
            <person name="Divon H.H."/>
            <person name="Terzi V."/>
            <person name="Orru L."/>
            <person name="Lamontanara A."/>
            <person name="Kolseth A.-K."/>
            <person name="Frandsen R.J."/>
            <person name="Nielsen K."/>
            <person name="Thrane U."/>
        </authorList>
    </citation>
    <scope>NUCLEOTIDE SEQUENCE [LARGE SCALE GENOMIC DNA]</scope>
    <source>
        <strain evidence="2 3">Fl201059</strain>
    </source>
</reference>
<dbReference type="EMBL" id="JXCE01000090">
    <property type="protein sequence ID" value="KPA41631.1"/>
    <property type="molecule type" value="Genomic_DNA"/>
</dbReference>
<dbReference type="Proteomes" id="UP000037904">
    <property type="component" value="Unassembled WGS sequence"/>
</dbReference>
<keyword evidence="2" id="KW-0032">Aminotransferase</keyword>
<dbReference type="Gene3D" id="3.90.1150.10">
    <property type="entry name" value="Aspartate Aminotransferase, domain 1"/>
    <property type="match status" value="1"/>
</dbReference>
<dbReference type="InterPro" id="IPR015422">
    <property type="entry name" value="PyrdxlP-dep_Trfase_small"/>
</dbReference>
<feature type="domain" description="Aminotransferase class I/classII large" evidence="1">
    <location>
        <begin position="134"/>
        <end position="525"/>
    </location>
</feature>
<evidence type="ECO:0000313" key="3">
    <source>
        <dbReference type="Proteomes" id="UP000037904"/>
    </source>
</evidence>
<gene>
    <name evidence="2" type="ORF">FLAG1_05457</name>
</gene>
<protein>
    <submittedName>
        <fullName evidence="2">Aspartate tyrosine aromatic aminotransferase</fullName>
    </submittedName>
</protein>
<dbReference type="Gene3D" id="3.40.640.10">
    <property type="entry name" value="Type I PLP-dependent aspartate aminotransferase-like (Major domain)"/>
    <property type="match status" value="1"/>
</dbReference>
<keyword evidence="2" id="KW-0808">Transferase</keyword>
<dbReference type="AlphaFoldDB" id="A0A0N1J2T6"/>
<evidence type="ECO:0000259" key="1">
    <source>
        <dbReference type="Pfam" id="PF00155"/>
    </source>
</evidence>
<dbReference type="Pfam" id="PF00155">
    <property type="entry name" value="Aminotran_1_2"/>
    <property type="match status" value="1"/>
</dbReference>
<dbReference type="SUPFAM" id="SSF53383">
    <property type="entry name" value="PLP-dependent transferases"/>
    <property type="match status" value="1"/>
</dbReference>
<dbReference type="InterPro" id="IPR015424">
    <property type="entry name" value="PyrdxlP-dep_Trfase"/>
</dbReference>
<proteinExistence type="predicted"/>
<evidence type="ECO:0000313" key="2">
    <source>
        <dbReference type="EMBL" id="KPA41631.1"/>
    </source>
</evidence>
<dbReference type="OrthoDB" id="7042322at2759"/>
<accession>A0A0N1J2T6</accession>
<dbReference type="PANTHER" id="PTHR42858">
    <property type="entry name" value="AMINOTRANSFERASE"/>
    <property type="match status" value="1"/>
</dbReference>
<dbReference type="PANTHER" id="PTHR42858:SF1">
    <property type="entry name" value="LD15494P"/>
    <property type="match status" value="1"/>
</dbReference>
<comment type="caution">
    <text evidence="2">The sequence shown here is derived from an EMBL/GenBank/DDBJ whole genome shotgun (WGS) entry which is preliminary data.</text>
</comment>
<dbReference type="GO" id="GO:0030170">
    <property type="term" value="F:pyridoxal phosphate binding"/>
    <property type="evidence" value="ECO:0007669"/>
    <property type="project" value="InterPro"/>
</dbReference>
<dbReference type="InterPro" id="IPR015421">
    <property type="entry name" value="PyrdxlP-dep_Trfase_major"/>
</dbReference>
<dbReference type="FunFam" id="3.40.640.10:FF:000080">
    <property type="entry name" value="Aminotransferase, putative"/>
    <property type="match status" value="1"/>
</dbReference>
<dbReference type="InterPro" id="IPR004839">
    <property type="entry name" value="Aminotransferase_I/II_large"/>
</dbReference>
<organism evidence="2 3">
    <name type="scientific">Fusarium langsethiae</name>
    <dbReference type="NCBI Taxonomy" id="179993"/>
    <lineage>
        <taxon>Eukaryota</taxon>
        <taxon>Fungi</taxon>
        <taxon>Dikarya</taxon>
        <taxon>Ascomycota</taxon>
        <taxon>Pezizomycotina</taxon>
        <taxon>Sordariomycetes</taxon>
        <taxon>Hypocreomycetidae</taxon>
        <taxon>Hypocreales</taxon>
        <taxon>Nectriaceae</taxon>
        <taxon>Fusarium</taxon>
    </lineage>
</organism>
<name>A0A0N1J2T6_FUSLA</name>
<keyword evidence="3" id="KW-1185">Reference proteome</keyword>
<dbReference type="CDD" id="cd00609">
    <property type="entry name" value="AAT_like"/>
    <property type="match status" value="1"/>
</dbReference>